<evidence type="ECO:0000313" key="5">
    <source>
        <dbReference type="EMBL" id="KAK2647605.1"/>
    </source>
</evidence>
<feature type="region of interest" description="Disordered" evidence="4">
    <location>
        <begin position="168"/>
        <end position="187"/>
    </location>
</feature>
<sequence>MARSLISFTNSVYSDILVWLDCYVLKNFAISVSLKWNLEEREEGAPLIQIKIHWLYSTGLKVLFVYKQNIPIHVLRYLKLFTIVLVLSAKSRSCFIESAVAAEDDPKCLEVLVLSAKSRSCFIESAVAAEDDPKCLEVLVLSAKSRSCFIESAVAAEDDPKCLEGLKSSLYDPEGKPDMETGTSRNESVRITSGVSEVLSKLAGTIPPELGDCIYLNTLILSNNSLSGHILYQLSYLVRLKVFSVAYNNLSGEIPPISRRSSISRLSIDSRFSADPLESKLVGQLKKRNPAIIVTAGAFGATVSLLSSFVQVW</sequence>
<evidence type="ECO:0000256" key="1">
    <source>
        <dbReference type="ARBA" id="ARBA00022614"/>
    </source>
</evidence>
<dbReference type="GO" id="GO:0033612">
    <property type="term" value="F:receptor serine/threonine kinase binding"/>
    <property type="evidence" value="ECO:0007669"/>
    <property type="project" value="TreeGrafter"/>
</dbReference>
<accession>A0AAD9U525</accession>
<keyword evidence="6" id="KW-1185">Reference proteome</keyword>
<dbReference type="InterPro" id="IPR050647">
    <property type="entry name" value="Plant_LRR-RLKs"/>
</dbReference>
<dbReference type="PANTHER" id="PTHR48056:SF58">
    <property type="entry name" value="LEUCINE-RICH REPEAT RECEPTOR PROTEIN KINASE MSP1-LIKE ISOFORM X1"/>
    <property type="match status" value="1"/>
</dbReference>
<organism evidence="5 6">
    <name type="scientific">Dipteronia dyeriana</name>
    <dbReference type="NCBI Taxonomy" id="168575"/>
    <lineage>
        <taxon>Eukaryota</taxon>
        <taxon>Viridiplantae</taxon>
        <taxon>Streptophyta</taxon>
        <taxon>Embryophyta</taxon>
        <taxon>Tracheophyta</taxon>
        <taxon>Spermatophyta</taxon>
        <taxon>Magnoliopsida</taxon>
        <taxon>eudicotyledons</taxon>
        <taxon>Gunneridae</taxon>
        <taxon>Pentapetalae</taxon>
        <taxon>rosids</taxon>
        <taxon>malvids</taxon>
        <taxon>Sapindales</taxon>
        <taxon>Sapindaceae</taxon>
        <taxon>Hippocastanoideae</taxon>
        <taxon>Acereae</taxon>
        <taxon>Dipteronia</taxon>
    </lineage>
</organism>
<dbReference type="AlphaFoldDB" id="A0AAD9U525"/>
<dbReference type="Gene3D" id="3.80.10.10">
    <property type="entry name" value="Ribonuclease Inhibitor"/>
    <property type="match status" value="1"/>
</dbReference>
<dbReference type="SUPFAM" id="SSF52058">
    <property type="entry name" value="L domain-like"/>
    <property type="match status" value="1"/>
</dbReference>
<reference evidence="5" key="1">
    <citation type="journal article" date="2023" name="Plant J.">
        <title>Genome sequences and population genomics provide insights into the demographic history, inbreeding, and mutation load of two 'living fossil' tree species of Dipteronia.</title>
        <authorList>
            <person name="Feng Y."/>
            <person name="Comes H.P."/>
            <person name="Chen J."/>
            <person name="Zhu S."/>
            <person name="Lu R."/>
            <person name="Zhang X."/>
            <person name="Li P."/>
            <person name="Qiu J."/>
            <person name="Olsen K.M."/>
            <person name="Qiu Y."/>
        </authorList>
    </citation>
    <scope>NUCLEOTIDE SEQUENCE</scope>
    <source>
        <strain evidence="5">KIB01</strain>
    </source>
</reference>
<name>A0AAD9U525_9ROSI</name>
<evidence type="ECO:0000313" key="6">
    <source>
        <dbReference type="Proteomes" id="UP001280121"/>
    </source>
</evidence>
<keyword evidence="3" id="KW-0325">Glycoprotein</keyword>
<evidence type="ECO:0000256" key="2">
    <source>
        <dbReference type="ARBA" id="ARBA00022737"/>
    </source>
</evidence>
<comment type="caution">
    <text evidence="5">The sequence shown here is derived from an EMBL/GenBank/DDBJ whole genome shotgun (WGS) entry which is preliminary data.</text>
</comment>
<dbReference type="Pfam" id="PF00560">
    <property type="entry name" value="LRR_1"/>
    <property type="match status" value="1"/>
</dbReference>
<evidence type="ECO:0000256" key="4">
    <source>
        <dbReference type="SAM" id="MobiDB-lite"/>
    </source>
</evidence>
<dbReference type="InterPro" id="IPR001611">
    <property type="entry name" value="Leu-rich_rpt"/>
</dbReference>
<dbReference type="InterPro" id="IPR032675">
    <property type="entry name" value="LRR_dom_sf"/>
</dbReference>
<proteinExistence type="predicted"/>
<dbReference type="PANTHER" id="PTHR48056">
    <property type="entry name" value="LRR RECEPTOR-LIKE SERINE/THREONINE-PROTEIN KINASE-RELATED"/>
    <property type="match status" value="1"/>
</dbReference>
<keyword evidence="1" id="KW-0433">Leucine-rich repeat</keyword>
<dbReference type="EMBL" id="JANJYI010000005">
    <property type="protein sequence ID" value="KAK2647605.1"/>
    <property type="molecule type" value="Genomic_DNA"/>
</dbReference>
<keyword evidence="2" id="KW-0677">Repeat</keyword>
<protein>
    <submittedName>
        <fullName evidence="5">Uncharacterized protein</fullName>
    </submittedName>
</protein>
<evidence type="ECO:0000256" key="3">
    <source>
        <dbReference type="ARBA" id="ARBA00023180"/>
    </source>
</evidence>
<dbReference type="Proteomes" id="UP001280121">
    <property type="component" value="Unassembled WGS sequence"/>
</dbReference>
<gene>
    <name evidence="5" type="ORF">Ddye_015094</name>
</gene>